<dbReference type="EMBL" id="MU004233">
    <property type="protein sequence ID" value="KAF2671365.1"/>
    <property type="molecule type" value="Genomic_DNA"/>
</dbReference>
<evidence type="ECO:0000256" key="4">
    <source>
        <dbReference type="ARBA" id="ARBA00023128"/>
    </source>
</evidence>
<evidence type="ECO:0000256" key="3">
    <source>
        <dbReference type="ARBA" id="ARBA00022980"/>
    </source>
</evidence>
<protein>
    <recommendedName>
        <fullName evidence="6">Large ribosomal subunit protein uL29m</fullName>
    </recommendedName>
    <alternativeName>
        <fullName evidence="7">54S ribosomal protein L4, mitochondrial</fullName>
    </alternativeName>
</protein>
<keyword evidence="5" id="KW-0687">Ribonucleoprotein</keyword>
<dbReference type="PANTHER" id="PTHR21183:SF18">
    <property type="entry name" value="LARGE RIBOSOMAL SUBUNIT PROTEIN UL29M"/>
    <property type="match status" value="1"/>
</dbReference>
<organism evidence="9 10">
    <name type="scientific">Microthyrium microscopicum</name>
    <dbReference type="NCBI Taxonomy" id="703497"/>
    <lineage>
        <taxon>Eukaryota</taxon>
        <taxon>Fungi</taxon>
        <taxon>Dikarya</taxon>
        <taxon>Ascomycota</taxon>
        <taxon>Pezizomycotina</taxon>
        <taxon>Dothideomycetes</taxon>
        <taxon>Dothideomycetes incertae sedis</taxon>
        <taxon>Microthyriales</taxon>
        <taxon>Microthyriaceae</taxon>
        <taxon>Microthyrium</taxon>
    </lineage>
</organism>
<feature type="region of interest" description="Disordered" evidence="8">
    <location>
        <begin position="24"/>
        <end position="58"/>
    </location>
</feature>
<evidence type="ECO:0000256" key="8">
    <source>
        <dbReference type="SAM" id="MobiDB-lite"/>
    </source>
</evidence>
<dbReference type="Pfam" id="PF06984">
    <property type="entry name" value="MRP-L47"/>
    <property type="match status" value="1"/>
</dbReference>
<evidence type="ECO:0000256" key="6">
    <source>
        <dbReference type="ARBA" id="ARBA00035289"/>
    </source>
</evidence>
<evidence type="ECO:0000313" key="9">
    <source>
        <dbReference type="EMBL" id="KAF2671365.1"/>
    </source>
</evidence>
<evidence type="ECO:0000256" key="2">
    <source>
        <dbReference type="ARBA" id="ARBA00009254"/>
    </source>
</evidence>
<reference evidence="9" key="1">
    <citation type="journal article" date="2020" name="Stud. Mycol.">
        <title>101 Dothideomycetes genomes: a test case for predicting lifestyles and emergence of pathogens.</title>
        <authorList>
            <person name="Haridas S."/>
            <person name="Albert R."/>
            <person name="Binder M."/>
            <person name="Bloem J."/>
            <person name="Labutti K."/>
            <person name="Salamov A."/>
            <person name="Andreopoulos B."/>
            <person name="Baker S."/>
            <person name="Barry K."/>
            <person name="Bills G."/>
            <person name="Bluhm B."/>
            <person name="Cannon C."/>
            <person name="Castanera R."/>
            <person name="Culley D."/>
            <person name="Daum C."/>
            <person name="Ezra D."/>
            <person name="Gonzalez J."/>
            <person name="Henrissat B."/>
            <person name="Kuo A."/>
            <person name="Liang C."/>
            <person name="Lipzen A."/>
            <person name="Lutzoni F."/>
            <person name="Magnuson J."/>
            <person name="Mondo S."/>
            <person name="Nolan M."/>
            <person name="Ohm R."/>
            <person name="Pangilinan J."/>
            <person name="Park H.-J."/>
            <person name="Ramirez L."/>
            <person name="Alfaro M."/>
            <person name="Sun H."/>
            <person name="Tritt A."/>
            <person name="Yoshinaga Y."/>
            <person name="Zwiers L.-H."/>
            <person name="Turgeon B."/>
            <person name="Goodwin S."/>
            <person name="Spatafora J."/>
            <person name="Crous P."/>
            <person name="Grigoriev I."/>
        </authorList>
    </citation>
    <scope>NUCLEOTIDE SEQUENCE</scope>
    <source>
        <strain evidence="9">CBS 115976</strain>
    </source>
</reference>
<comment type="similarity">
    <text evidence="2">Belongs to the universal ribosomal protein uL29 family.</text>
</comment>
<dbReference type="GO" id="GO:0005762">
    <property type="term" value="C:mitochondrial large ribosomal subunit"/>
    <property type="evidence" value="ECO:0007669"/>
    <property type="project" value="TreeGrafter"/>
</dbReference>
<evidence type="ECO:0000256" key="7">
    <source>
        <dbReference type="ARBA" id="ARBA00035399"/>
    </source>
</evidence>
<dbReference type="AlphaFoldDB" id="A0A6A6UGG9"/>
<dbReference type="InterPro" id="IPR038340">
    <property type="entry name" value="MRP-L47_sf"/>
</dbReference>
<name>A0A6A6UGG9_9PEZI</name>
<dbReference type="InterPro" id="IPR010729">
    <property type="entry name" value="Ribosomal_uL29_mit"/>
</dbReference>
<dbReference type="GO" id="GO:0032543">
    <property type="term" value="P:mitochondrial translation"/>
    <property type="evidence" value="ECO:0007669"/>
    <property type="project" value="TreeGrafter"/>
</dbReference>
<evidence type="ECO:0000256" key="5">
    <source>
        <dbReference type="ARBA" id="ARBA00023274"/>
    </source>
</evidence>
<comment type="subcellular location">
    <subcellularLocation>
        <location evidence="1">Mitochondrion</location>
    </subcellularLocation>
</comment>
<evidence type="ECO:0000313" key="10">
    <source>
        <dbReference type="Proteomes" id="UP000799302"/>
    </source>
</evidence>
<accession>A0A6A6UGG9</accession>
<keyword evidence="10" id="KW-1185">Reference proteome</keyword>
<feature type="compositionally biased region" description="Polar residues" evidence="8">
    <location>
        <begin position="24"/>
        <end position="49"/>
    </location>
</feature>
<dbReference type="Gene3D" id="6.10.330.20">
    <property type="match status" value="1"/>
</dbReference>
<keyword evidence="4" id="KW-0496">Mitochondrion</keyword>
<evidence type="ECO:0000256" key="1">
    <source>
        <dbReference type="ARBA" id="ARBA00004173"/>
    </source>
</evidence>
<gene>
    <name evidence="9" type="ORF">BT63DRAFT_423571</name>
</gene>
<dbReference type="PANTHER" id="PTHR21183">
    <property type="entry name" value="RIBOSOMAL PROTEIN L47, MITOCHONDRIAL-RELATED"/>
    <property type="match status" value="1"/>
</dbReference>
<dbReference type="Proteomes" id="UP000799302">
    <property type="component" value="Unassembled WGS sequence"/>
</dbReference>
<proteinExistence type="inferred from homology"/>
<keyword evidence="3" id="KW-0689">Ribosomal protein</keyword>
<sequence length="263" mass="30051">MPPRISSTLSSSLPKTTSRITALASSSSQWRPQLHQSHNPRSFTTTPSPNYREKTARGNKLRGMSAIRGTGVAPWIKLSVTHDDLKTPRAITPVYPKNTSHGLNKFFAVNLATGEPELLSIPHEENKHGRAWTVDELRHKSFDDIHTLWWKCLHEKNRIYTEIATRKEVRGGYGETESLERVRVVKLTMRRIKLTLKERYTGWQEARKVAATDPSIFVDEEDMYRYDAELDEELADAAEMEEMELEGDVGLLAEPVEPKRREA</sequence>
<dbReference type="GO" id="GO:0003735">
    <property type="term" value="F:structural constituent of ribosome"/>
    <property type="evidence" value="ECO:0007669"/>
    <property type="project" value="InterPro"/>
</dbReference>
<dbReference type="OrthoDB" id="270763at2759"/>